<dbReference type="OrthoDB" id="9156966at2"/>
<protein>
    <submittedName>
        <fullName evidence="1">Uncharacterized protein</fullName>
    </submittedName>
</protein>
<reference evidence="1 2" key="1">
    <citation type="submission" date="2019-06" db="EMBL/GenBank/DDBJ databases">
        <title>Genomic Encyclopedia of Type Strains, Phase IV (KMG-V): Genome sequencing to study the core and pangenomes of soil and plant-associated prokaryotes.</title>
        <authorList>
            <person name="Whitman W."/>
        </authorList>
    </citation>
    <scope>NUCLEOTIDE SEQUENCE [LARGE SCALE GENOMIC DNA]</scope>
    <source>
        <strain evidence="1 2">BR 11140</strain>
    </source>
</reference>
<proteinExistence type="predicted"/>
<comment type="caution">
    <text evidence="1">The sequence shown here is derived from an EMBL/GenBank/DDBJ whole genome shotgun (WGS) entry which is preliminary data.</text>
</comment>
<sequence length="281" mass="31060">MANHKQDQTAEGGATAIQAGGDIHYHTGLSISDVREICTLYLRDNFPRLQESARQIAEENVWQFGEGLEKRLSEKISTILLEKLAEPDVQASINDAVIIAARKGQAANTDILVELIIDRIKSDSSPFYDIVISEAISVAGKLTKEQISFLTAIFCARDLSLTASAIELEELFSYIGPLVEDGLTISMPKKLHTNYLGLTVFSQTFSIDIYHQLATGNYRHLGYGGAFKEGIQANIPSFFKFIDQFSTNFLTNWALTGVGQAIVSANFSRLGDKLDIADWFR</sequence>
<gene>
    <name evidence="1" type="ORF">FBZ92_113106</name>
</gene>
<accession>A0A560IAQ7</accession>
<dbReference type="NCBIfam" id="NF045477">
    <property type="entry name" value="LPO_1073_dom"/>
    <property type="match status" value="1"/>
</dbReference>
<dbReference type="EMBL" id="VITT01000013">
    <property type="protein sequence ID" value="TWB56112.1"/>
    <property type="molecule type" value="Genomic_DNA"/>
</dbReference>
<name>A0A560IAQ7_9PROT</name>
<dbReference type="AlphaFoldDB" id="A0A560IAQ7"/>
<evidence type="ECO:0000313" key="2">
    <source>
        <dbReference type="Proteomes" id="UP000318050"/>
    </source>
</evidence>
<dbReference type="InterPro" id="IPR053773">
    <property type="entry name" value="Vpar_1526-like"/>
</dbReference>
<evidence type="ECO:0000313" key="1">
    <source>
        <dbReference type="EMBL" id="TWB56112.1"/>
    </source>
</evidence>
<dbReference type="Proteomes" id="UP000318050">
    <property type="component" value="Unassembled WGS sequence"/>
</dbReference>
<organism evidence="1 2">
    <name type="scientific">Nitrospirillum amazonense</name>
    <dbReference type="NCBI Taxonomy" id="28077"/>
    <lineage>
        <taxon>Bacteria</taxon>
        <taxon>Pseudomonadati</taxon>
        <taxon>Pseudomonadota</taxon>
        <taxon>Alphaproteobacteria</taxon>
        <taxon>Rhodospirillales</taxon>
        <taxon>Azospirillaceae</taxon>
        <taxon>Nitrospirillum</taxon>
    </lineage>
</organism>